<evidence type="ECO:0000256" key="5">
    <source>
        <dbReference type="PROSITE-ProRule" id="PRU10141"/>
    </source>
</evidence>
<dbReference type="PROSITE" id="PS50011">
    <property type="entry name" value="PROTEIN_KINASE_DOM"/>
    <property type="match status" value="1"/>
</dbReference>
<dbReference type="InterPro" id="IPR011009">
    <property type="entry name" value="Kinase-like_dom_sf"/>
</dbReference>
<evidence type="ECO:0000256" key="3">
    <source>
        <dbReference type="ARBA" id="ARBA00022777"/>
    </source>
</evidence>
<feature type="binding site" evidence="5">
    <location>
        <position position="122"/>
    </location>
    <ligand>
        <name>ATP</name>
        <dbReference type="ChEBI" id="CHEBI:30616"/>
    </ligand>
</feature>
<dbReference type="InterPro" id="IPR005532">
    <property type="entry name" value="SUMF_dom"/>
</dbReference>
<evidence type="ECO:0000256" key="4">
    <source>
        <dbReference type="ARBA" id="ARBA00022840"/>
    </source>
</evidence>
<gene>
    <name evidence="7" type="ORF">SYV04_14470</name>
</gene>
<accession>A0ABU5H2F6</accession>
<dbReference type="InterPro" id="IPR027417">
    <property type="entry name" value="P-loop_NTPase"/>
</dbReference>
<dbReference type="GO" id="GO:0016301">
    <property type="term" value="F:kinase activity"/>
    <property type="evidence" value="ECO:0007669"/>
    <property type="project" value="UniProtKB-KW"/>
</dbReference>
<evidence type="ECO:0000313" key="8">
    <source>
        <dbReference type="Proteomes" id="UP001291309"/>
    </source>
</evidence>
<proteinExistence type="predicted"/>
<dbReference type="InterPro" id="IPR049052">
    <property type="entry name" value="nSTAND1"/>
</dbReference>
<keyword evidence="3 7" id="KW-0418">Kinase</keyword>
<dbReference type="SUPFAM" id="SSF52540">
    <property type="entry name" value="P-loop containing nucleoside triphosphate hydrolases"/>
    <property type="match status" value="1"/>
</dbReference>
<evidence type="ECO:0000313" key="7">
    <source>
        <dbReference type="EMBL" id="MDY7227614.1"/>
    </source>
</evidence>
<reference evidence="7 8" key="1">
    <citation type="submission" date="2023-12" db="EMBL/GenBank/DDBJ databases">
        <title>the genome sequence of Hyalangium sp. s54d21.</title>
        <authorList>
            <person name="Zhang X."/>
        </authorList>
    </citation>
    <scope>NUCLEOTIDE SEQUENCE [LARGE SCALE GENOMIC DNA]</scope>
    <source>
        <strain evidence="8">s54d21</strain>
    </source>
</reference>
<feature type="domain" description="Protein kinase" evidence="6">
    <location>
        <begin position="93"/>
        <end position="343"/>
    </location>
</feature>
<dbReference type="PROSITE" id="PS00107">
    <property type="entry name" value="PROTEIN_KINASE_ATP"/>
    <property type="match status" value="1"/>
</dbReference>
<dbReference type="InterPro" id="IPR000719">
    <property type="entry name" value="Prot_kinase_dom"/>
</dbReference>
<dbReference type="Proteomes" id="UP001291309">
    <property type="component" value="Unassembled WGS sequence"/>
</dbReference>
<keyword evidence="4 5" id="KW-0067">ATP-binding</keyword>
<dbReference type="InterPro" id="IPR016187">
    <property type="entry name" value="CTDL_fold"/>
</dbReference>
<sequence>MRQSSSSHRGHGASSCLTDELLVDLLDGRLSNEELERAHRHATDCADCRVLLAEVTRGGLGEAPEIPGPAVPAMDGAPEPGLSWTPPEVFNEFRLERLIGRGGMGVVYLAHDTSLDRRVAVKFIASSQPEPWVRAYFETEARALARLQHPNVVTVFRVGEVLGHPYIASEYIAGQSLAELPLPLPWRQVLTLGIGLARGLAAAHRQGVLHRDLKPSNAIISEEGEVKLLDFGLADHFEPGAASTSGSAQLVVGTLPYMAPELLERAPATPRSDLYGLGLILRELCTGEMPRRASARSAQDFTSPALWPGVDPDFAALIARCLAPNPLQRFASAEALCEALERFERRIAPTPLLEGNPYRGLAPFEAEHQALFFGRDADIRAVLERLRHRPMVLVAGDSGAGKSSLCRAGVLPRIVASAQDAGREQVTVTLWPGRFPIEALASALAPVLDQKEEELVTALTETPASFGRALREAHPSGRGLLLFIDQLEELITLSEPVQAEHFARFLGELALPSAGLRVLLAVRGDFLTRLCALPGLGSEAERALYILRPMSPDNVREAIVGPARSRGVGFESHELVQTLVASTVHSAGSLPLLQFALAELWERRNPAQGHLTRASLEEMGGVAGALSRHADGVLRRLSPTEREAARRLLLQLVTEAGTRIERGEEELLETSAEASRAALRALVEGRLLHTRTVGGQPRCEIAHDTLVESWGTLRDWLNDDIGHRAVRKRVEEASIEWERLRRAQDALWGQRQLDEARPLDPSTLGSRERAFLLASRRAVVRQRWGRWLAVLLLTLAAGASYGGFRLQKHLADTRFIAAQLDTARKALDTGRSLSEQARARREDALALFDGRAPPSAKPGTAPSPHGLLEAAERQWAEALDLREQADAAYAVASRDLDGALDRDRADAGTRRLIAEVLYERALLAELFHQRREHDEWVQRLEQNIDTSKEGTEWRQRLVAPAELALVTEPPGARIEVERYFDAQGLRLLEPVPEAGALGPTPIARVLLPQGSYLLHLTKPGHVPVKLPLLLTPGAREQLRLVLPTSVPDGYAYVPPGCFLQGSAEPEVVRRFMYSSPLHRLCLTEGYLIGKREVTFGDWLAYLDSLPPEAPARRLLAEPRFGDGGAVTLREQPGVGWSFSFHGSRKDVFTAKLGEPFRYPGRTRRDTANWLQFPLSGVSALDLEGYFYWLDRSGRLPGARLCGQNEWEYAARGADGRLYPHGDRLLPDDTNIDTTYSRQPTAFGPDEVGAHPASVSPFGLEDMAGNAYEITRSETQEFGRVLYRGGAWYYDAFTAFSANIAPGDPMARDARIGVRVCASFSPR</sequence>
<dbReference type="InterPro" id="IPR042095">
    <property type="entry name" value="SUMF_sf"/>
</dbReference>
<dbReference type="RefSeq" id="WP_321546331.1">
    <property type="nucleotide sequence ID" value="NZ_JAXIVS010000004.1"/>
</dbReference>
<dbReference type="Pfam" id="PF00069">
    <property type="entry name" value="Pkinase"/>
    <property type="match status" value="1"/>
</dbReference>
<dbReference type="InterPro" id="IPR025662">
    <property type="entry name" value="Sigma_54_int_dom_ATP-bd_1"/>
</dbReference>
<protein>
    <submittedName>
        <fullName evidence="7">Protein kinase</fullName>
    </submittedName>
</protein>
<organism evidence="7 8">
    <name type="scientific">Hyalangium rubrum</name>
    <dbReference type="NCBI Taxonomy" id="3103134"/>
    <lineage>
        <taxon>Bacteria</taxon>
        <taxon>Pseudomonadati</taxon>
        <taxon>Myxococcota</taxon>
        <taxon>Myxococcia</taxon>
        <taxon>Myxococcales</taxon>
        <taxon>Cystobacterineae</taxon>
        <taxon>Archangiaceae</taxon>
        <taxon>Hyalangium</taxon>
    </lineage>
</organism>
<evidence type="ECO:0000256" key="2">
    <source>
        <dbReference type="ARBA" id="ARBA00022741"/>
    </source>
</evidence>
<dbReference type="PANTHER" id="PTHR43289">
    <property type="entry name" value="MITOGEN-ACTIVATED PROTEIN KINASE KINASE KINASE 20-RELATED"/>
    <property type="match status" value="1"/>
</dbReference>
<dbReference type="SUPFAM" id="SSF56436">
    <property type="entry name" value="C-type lectin-like"/>
    <property type="match status" value="1"/>
</dbReference>
<keyword evidence="1" id="KW-0808">Transferase</keyword>
<dbReference type="PROSITE" id="PS00675">
    <property type="entry name" value="SIGMA54_INTERACT_1"/>
    <property type="match status" value="1"/>
</dbReference>
<dbReference type="CDD" id="cd14014">
    <property type="entry name" value="STKc_PknB_like"/>
    <property type="match status" value="1"/>
</dbReference>
<dbReference type="Gene3D" id="3.30.200.20">
    <property type="entry name" value="Phosphorylase Kinase, domain 1"/>
    <property type="match status" value="1"/>
</dbReference>
<dbReference type="Pfam" id="PF20703">
    <property type="entry name" value="nSTAND1"/>
    <property type="match status" value="1"/>
</dbReference>
<dbReference type="SUPFAM" id="SSF56112">
    <property type="entry name" value="Protein kinase-like (PK-like)"/>
    <property type="match status" value="1"/>
</dbReference>
<keyword evidence="8" id="KW-1185">Reference proteome</keyword>
<evidence type="ECO:0000256" key="1">
    <source>
        <dbReference type="ARBA" id="ARBA00022679"/>
    </source>
</evidence>
<keyword evidence="2 5" id="KW-0547">Nucleotide-binding</keyword>
<dbReference type="Gene3D" id="1.10.510.10">
    <property type="entry name" value="Transferase(Phosphotransferase) domain 1"/>
    <property type="match status" value="1"/>
</dbReference>
<dbReference type="Gene3D" id="3.90.1580.10">
    <property type="entry name" value="paralog of FGE (formylglycine-generating enzyme)"/>
    <property type="match status" value="1"/>
</dbReference>
<dbReference type="InterPro" id="IPR017441">
    <property type="entry name" value="Protein_kinase_ATP_BS"/>
</dbReference>
<name>A0ABU5H2F6_9BACT</name>
<dbReference type="PANTHER" id="PTHR43289:SF34">
    <property type="entry name" value="SERINE_THREONINE-PROTEIN KINASE YBDM-RELATED"/>
    <property type="match status" value="1"/>
</dbReference>
<comment type="caution">
    <text evidence="7">The sequence shown here is derived from an EMBL/GenBank/DDBJ whole genome shotgun (WGS) entry which is preliminary data.</text>
</comment>
<evidence type="ECO:0000259" key="6">
    <source>
        <dbReference type="PROSITE" id="PS50011"/>
    </source>
</evidence>
<dbReference type="Pfam" id="PF03781">
    <property type="entry name" value="FGE-sulfatase"/>
    <property type="match status" value="1"/>
</dbReference>
<dbReference type="EMBL" id="JAXIVS010000004">
    <property type="protein sequence ID" value="MDY7227614.1"/>
    <property type="molecule type" value="Genomic_DNA"/>
</dbReference>
<dbReference type="SMART" id="SM00220">
    <property type="entry name" value="S_TKc"/>
    <property type="match status" value="1"/>
</dbReference>